<dbReference type="Proteomes" id="UP000190188">
    <property type="component" value="Unassembled WGS sequence"/>
</dbReference>
<dbReference type="RefSeq" id="WP_078501603.1">
    <property type="nucleotide sequence ID" value="NZ_MSZX01000010.1"/>
</dbReference>
<evidence type="ECO:0000313" key="2">
    <source>
        <dbReference type="Proteomes" id="UP000190188"/>
    </source>
</evidence>
<reference evidence="1 2" key="1">
    <citation type="submission" date="2017-01" db="EMBL/GenBank/DDBJ databases">
        <title>Genome analysis of Paenibacillus selenitrireducens ES3-24.</title>
        <authorList>
            <person name="Xu D."/>
            <person name="Yao R."/>
            <person name="Zheng S."/>
        </authorList>
    </citation>
    <scope>NUCLEOTIDE SEQUENCE [LARGE SCALE GENOMIC DNA]</scope>
    <source>
        <strain evidence="1 2">ES3-24</strain>
    </source>
</reference>
<dbReference type="STRING" id="1324314.BVG16_23295"/>
<sequence>MAASGSDAFAVLASKIWQISTGLKRVSGNGAPSVVEIANLDFEPLVLMISCNGSFSYYDGGQGNGNKSAQISGRMYFIKGENTGSLSATVNTGRDGTTKIDVDPTISWYPNGFKISVRTWPSYTDVYASIANWYAIGI</sequence>
<proteinExistence type="predicted"/>
<dbReference type="AlphaFoldDB" id="A0A1T2X4S3"/>
<name>A0A1T2X4S3_9BACL</name>
<dbReference type="EMBL" id="MSZX01000010">
    <property type="protein sequence ID" value="OPA74686.1"/>
    <property type="molecule type" value="Genomic_DNA"/>
</dbReference>
<evidence type="ECO:0000313" key="1">
    <source>
        <dbReference type="EMBL" id="OPA74686.1"/>
    </source>
</evidence>
<keyword evidence="2" id="KW-1185">Reference proteome</keyword>
<accession>A0A1T2X4S3</accession>
<gene>
    <name evidence="1" type="ORF">BVG16_23295</name>
</gene>
<protein>
    <submittedName>
        <fullName evidence="1">Uncharacterized protein</fullName>
    </submittedName>
</protein>
<organism evidence="1 2">
    <name type="scientific">Paenibacillus selenitireducens</name>
    <dbReference type="NCBI Taxonomy" id="1324314"/>
    <lineage>
        <taxon>Bacteria</taxon>
        <taxon>Bacillati</taxon>
        <taxon>Bacillota</taxon>
        <taxon>Bacilli</taxon>
        <taxon>Bacillales</taxon>
        <taxon>Paenibacillaceae</taxon>
        <taxon>Paenibacillus</taxon>
    </lineage>
</organism>
<comment type="caution">
    <text evidence="1">The sequence shown here is derived from an EMBL/GenBank/DDBJ whole genome shotgun (WGS) entry which is preliminary data.</text>
</comment>